<dbReference type="CDD" id="cd04301">
    <property type="entry name" value="NAT_SF"/>
    <property type="match status" value="1"/>
</dbReference>
<comment type="caution">
    <text evidence="2">The sequence shown here is derived from an EMBL/GenBank/DDBJ whole genome shotgun (WGS) entry which is preliminary data.</text>
</comment>
<dbReference type="InterPro" id="IPR016181">
    <property type="entry name" value="Acyl_CoA_acyltransferase"/>
</dbReference>
<dbReference type="InterPro" id="IPR000182">
    <property type="entry name" value="GNAT_dom"/>
</dbReference>
<evidence type="ECO:0000259" key="1">
    <source>
        <dbReference type="PROSITE" id="PS51186"/>
    </source>
</evidence>
<dbReference type="Gene3D" id="3.40.630.30">
    <property type="match status" value="1"/>
</dbReference>
<keyword evidence="2" id="KW-0808">Transferase</keyword>
<evidence type="ECO:0000313" key="3">
    <source>
        <dbReference type="Proteomes" id="UP000265798"/>
    </source>
</evidence>
<dbReference type="AlphaFoldDB" id="A0A396YNE4"/>
<gene>
    <name evidence="2" type="ORF">DLM75_23155</name>
</gene>
<name>A0A396YNE4_9LEPT</name>
<dbReference type="RefSeq" id="WP_118970887.1">
    <property type="nucleotide sequence ID" value="NZ_QHCT01000014.1"/>
</dbReference>
<feature type="domain" description="N-acetyltransferase" evidence="1">
    <location>
        <begin position="10"/>
        <end position="184"/>
    </location>
</feature>
<dbReference type="OrthoDB" id="162220at2"/>
<dbReference type="SUPFAM" id="SSF55729">
    <property type="entry name" value="Acyl-CoA N-acyltransferases (Nat)"/>
    <property type="match status" value="1"/>
</dbReference>
<dbReference type="Pfam" id="PF00583">
    <property type="entry name" value="Acetyltransf_1"/>
    <property type="match status" value="1"/>
</dbReference>
<accession>A0A396YNE4</accession>
<dbReference type="EMBL" id="QHCT01000014">
    <property type="protein sequence ID" value="RHX84295.1"/>
    <property type="molecule type" value="Genomic_DNA"/>
</dbReference>
<dbReference type="GO" id="GO:0016747">
    <property type="term" value="F:acyltransferase activity, transferring groups other than amino-acyl groups"/>
    <property type="evidence" value="ECO:0007669"/>
    <property type="project" value="InterPro"/>
</dbReference>
<organism evidence="2 3">
    <name type="scientific">Leptospira stimsonii</name>
    <dbReference type="NCBI Taxonomy" id="2202203"/>
    <lineage>
        <taxon>Bacteria</taxon>
        <taxon>Pseudomonadati</taxon>
        <taxon>Spirochaetota</taxon>
        <taxon>Spirochaetia</taxon>
        <taxon>Leptospirales</taxon>
        <taxon>Leptospiraceae</taxon>
        <taxon>Leptospira</taxon>
    </lineage>
</organism>
<dbReference type="PROSITE" id="PS51186">
    <property type="entry name" value="GNAT"/>
    <property type="match status" value="1"/>
</dbReference>
<dbReference type="Proteomes" id="UP000265798">
    <property type="component" value="Unassembled WGS sequence"/>
</dbReference>
<sequence length="184" mass="21690">MTENKLSEQIKIKPVTKSNWDDFEVLFESRGLLNNCWCMAWRMTKEELKCNNAKCRKEYIRERIFSNIPIGLLAYSNTEAIAWCSVAPRETFQRLGGDESLENVWSIACFYIEKEFRDKGLLNLLIEEAMNYAKKKGAKYMEAYPVNPDSPSYRYMGFVKTFEKLGFNYIKKAGKRRYVMTYKL</sequence>
<evidence type="ECO:0000313" key="2">
    <source>
        <dbReference type="EMBL" id="RHX84295.1"/>
    </source>
</evidence>
<proteinExistence type="predicted"/>
<protein>
    <submittedName>
        <fullName evidence="2">GNAT family N-acetyltransferase</fullName>
    </submittedName>
</protein>
<reference evidence="3" key="1">
    <citation type="submission" date="2018-05" db="EMBL/GenBank/DDBJ databases">
        <title>Leptospira yasudae sp. nov. and Leptospira stimsonii sp. nov., two pathogenic species of the genus Leptospira isolated from environmental sources.</title>
        <authorList>
            <person name="Casanovas-Massana A."/>
            <person name="Hamond C."/>
            <person name="Santos L.A."/>
            <person name="Hacker K.P."/>
            <person name="Balassiano I."/>
            <person name="Medeiros M.A."/>
            <person name="Reis M.G."/>
            <person name="Ko A.I."/>
            <person name="Wunder E.A."/>
        </authorList>
    </citation>
    <scope>NUCLEOTIDE SEQUENCE [LARGE SCALE GENOMIC DNA]</scope>
    <source>
        <strain evidence="3">Yale</strain>
    </source>
</reference>